<gene>
    <name evidence="3" type="ORF">QBC36DRAFT_356097</name>
</gene>
<evidence type="ECO:0000259" key="2">
    <source>
        <dbReference type="Pfam" id="PF01370"/>
    </source>
</evidence>
<proteinExistence type="inferred from homology"/>
<evidence type="ECO:0000313" key="3">
    <source>
        <dbReference type="EMBL" id="KAK4174898.1"/>
    </source>
</evidence>
<dbReference type="CDD" id="cd08946">
    <property type="entry name" value="SDR_e"/>
    <property type="match status" value="1"/>
</dbReference>
<dbReference type="Pfam" id="PF01370">
    <property type="entry name" value="Epimerase"/>
    <property type="match status" value="1"/>
</dbReference>
<dbReference type="InterPro" id="IPR036291">
    <property type="entry name" value="NAD(P)-bd_dom_sf"/>
</dbReference>
<protein>
    <submittedName>
        <fullName evidence="3">NAD dependent epimerase/dehydratase</fullName>
    </submittedName>
</protein>
<dbReference type="SUPFAM" id="SSF51735">
    <property type="entry name" value="NAD(P)-binding Rossmann-fold domains"/>
    <property type="match status" value="1"/>
</dbReference>
<evidence type="ECO:0000313" key="4">
    <source>
        <dbReference type="Proteomes" id="UP001302321"/>
    </source>
</evidence>
<comment type="similarity">
    <text evidence="1">Belongs to the NAD(P)-dependent epimerase/dehydratase family.</text>
</comment>
<dbReference type="InterPro" id="IPR001509">
    <property type="entry name" value="Epimerase_deHydtase"/>
</dbReference>
<reference evidence="3" key="2">
    <citation type="submission" date="2023-05" db="EMBL/GenBank/DDBJ databases">
        <authorList>
            <consortium name="Lawrence Berkeley National Laboratory"/>
            <person name="Steindorff A."/>
            <person name="Hensen N."/>
            <person name="Bonometti L."/>
            <person name="Westerberg I."/>
            <person name="Brannstrom I.O."/>
            <person name="Guillou S."/>
            <person name="Cros-Aarteil S."/>
            <person name="Calhoun S."/>
            <person name="Haridas S."/>
            <person name="Kuo A."/>
            <person name="Mondo S."/>
            <person name="Pangilinan J."/>
            <person name="Riley R."/>
            <person name="Labutti K."/>
            <person name="Andreopoulos B."/>
            <person name="Lipzen A."/>
            <person name="Chen C."/>
            <person name="Yanf M."/>
            <person name="Daum C."/>
            <person name="Ng V."/>
            <person name="Clum A."/>
            <person name="Ohm R."/>
            <person name="Martin F."/>
            <person name="Silar P."/>
            <person name="Natvig D."/>
            <person name="Lalanne C."/>
            <person name="Gautier V."/>
            <person name="Ament-Velasquez S.L."/>
            <person name="Kruys A."/>
            <person name="Hutchinson M.I."/>
            <person name="Powell A.J."/>
            <person name="Barry K."/>
            <person name="Miller A.N."/>
            <person name="Grigoriev I.V."/>
            <person name="Debuchy R."/>
            <person name="Gladieux P."/>
            <person name="Thoren M.H."/>
            <person name="Johannesson H."/>
        </authorList>
    </citation>
    <scope>NUCLEOTIDE SEQUENCE</scope>
    <source>
        <strain evidence="3">CBS 892.96</strain>
    </source>
</reference>
<dbReference type="PANTHER" id="PTHR43000">
    <property type="entry name" value="DTDP-D-GLUCOSE 4,6-DEHYDRATASE-RELATED"/>
    <property type="match status" value="1"/>
</dbReference>
<dbReference type="AlphaFoldDB" id="A0AAN6W4P7"/>
<feature type="domain" description="NAD-dependent epimerase/dehydratase" evidence="2">
    <location>
        <begin position="7"/>
        <end position="186"/>
    </location>
</feature>
<comment type="caution">
    <text evidence="3">The sequence shown here is derived from an EMBL/GenBank/DDBJ whole genome shotgun (WGS) entry which is preliminary data.</text>
</comment>
<sequence>MFSNPKVLVTGSSGHLGKALMLTLSDYGYTPIGIDIKPSPLTTHVGSIADPAFVSNIFTTHHPDLSYVIHTATLHKPHICSHTKSDFVSTNVTGTLNLLEASVSAHGGVKSFVFVSTTSAFGESLTTRPGMPAVWIDESVAPKPKNIYGVTKIAAEEVCELVNKEHGLPVVVLRTSRFFPEGDDDDQRRNSMGDDNLKVLELGYRRVDVADVVGACVRGLEKGPGLKGKWGKYIISAPTIFKKEEEVLKGLDKDAGGEYEKAVEGVREVFEGVGWRFLGRVDRVYDSRLARRELGWEAVYTFERAVRMVEEGKEWRSELTGRVGKLGYHEISMGVYTVREVDSGDSGQ</sequence>
<dbReference type="EMBL" id="MU866258">
    <property type="protein sequence ID" value="KAK4174898.1"/>
    <property type="molecule type" value="Genomic_DNA"/>
</dbReference>
<keyword evidence="4" id="KW-1185">Reference proteome</keyword>
<accession>A0AAN6W4P7</accession>
<name>A0AAN6W4P7_9PEZI</name>
<evidence type="ECO:0000256" key="1">
    <source>
        <dbReference type="ARBA" id="ARBA00007637"/>
    </source>
</evidence>
<dbReference type="Proteomes" id="UP001302321">
    <property type="component" value="Unassembled WGS sequence"/>
</dbReference>
<dbReference type="Gene3D" id="3.40.50.720">
    <property type="entry name" value="NAD(P)-binding Rossmann-like Domain"/>
    <property type="match status" value="1"/>
</dbReference>
<reference evidence="3" key="1">
    <citation type="journal article" date="2023" name="Mol. Phylogenet. Evol.">
        <title>Genome-scale phylogeny and comparative genomics of the fungal order Sordariales.</title>
        <authorList>
            <person name="Hensen N."/>
            <person name="Bonometti L."/>
            <person name="Westerberg I."/>
            <person name="Brannstrom I.O."/>
            <person name="Guillou S."/>
            <person name="Cros-Aarteil S."/>
            <person name="Calhoun S."/>
            <person name="Haridas S."/>
            <person name="Kuo A."/>
            <person name="Mondo S."/>
            <person name="Pangilinan J."/>
            <person name="Riley R."/>
            <person name="LaButti K."/>
            <person name="Andreopoulos B."/>
            <person name="Lipzen A."/>
            <person name="Chen C."/>
            <person name="Yan M."/>
            <person name="Daum C."/>
            <person name="Ng V."/>
            <person name="Clum A."/>
            <person name="Steindorff A."/>
            <person name="Ohm R.A."/>
            <person name="Martin F."/>
            <person name="Silar P."/>
            <person name="Natvig D.O."/>
            <person name="Lalanne C."/>
            <person name="Gautier V."/>
            <person name="Ament-Velasquez S.L."/>
            <person name="Kruys A."/>
            <person name="Hutchinson M.I."/>
            <person name="Powell A.J."/>
            <person name="Barry K."/>
            <person name="Miller A.N."/>
            <person name="Grigoriev I.V."/>
            <person name="Debuchy R."/>
            <person name="Gladieux P."/>
            <person name="Hiltunen Thoren M."/>
            <person name="Johannesson H."/>
        </authorList>
    </citation>
    <scope>NUCLEOTIDE SEQUENCE</scope>
    <source>
        <strain evidence="3">CBS 892.96</strain>
    </source>
</reference>
<organism evidence="3 4">
    <name type="scientific">Triangularia setosa</name>
    <dbReference type="NCBI Taxonomy" id="2587417"/>
    <lineage>
        <taxon>Eukaryota</taxon>
        <taxon>Fungi</taxon>
        <taxon>Dikarya</taxon>
        <taxon>Ascomycota</taxon>
        <taxon>Pezizomycotina</taxon>
        <taxon>Sordariomycetes</taxon>
        <taxon>Sordariomycetidae</taxon>
        <taxon>Sordariales</taxon>
        <taxon>Podosporaceae</taxon>
        <taxon>Triangularia</taxon>
    </lineage>
</organism>